<dbReference type="GO" id="GO:1905515">
    <property type="term" value="P:non-motile cilium assembly"/>
    <property type="evidence" value="ECO:0007669"/>
    <property type="project" value="TreeGrafter"/>
</dbReference>
<dbReference type="CTD" id="283232"/>
<evidence type="ECO:0000256" key="4">
    <source>
        <dbReference type="ARBA" id="ARBA00022989"/>
    </source>
</evidence>
<proteinExistence type="predicted"/>
<evidence type="ECO:0000256" key="2">
    <source>
        <dbReference type="ARBA" id="ARBA00004141"/>
    </source>
</evidence>
<reference evidence="9" key="1">
    <citation type="submission" date="2025-08" db="UniProtKB">
        <authorList>
            <consortium name="RefSeq"/>
        </authorList>
    </citation>
    <scope>IDENTIFICATION</scope>
</reference>
<dbReference type="Pfam" id="PF09799">
    <property type="entry name" value="Transmemb_17"/>
    <property type="match status" value="1"/>
</dbReference>
<evidence type="ECO:0000256" key="1">
    <source>
        <dbReference type="ARBA" id="ARBA00004138"/>
    </source>
</evidence>
<dbReference type="Proteomes" id="UP000694906">
    <property type="component" value="Unplaced"/>
</dbReference>
<dbReference type="GO" id="GO:0035869">
    <property type="term" value="C:ciliary transition zone"/>
    <property type="evidence" value="ECO:0007669"/>
    <property type="project" value="TreeGrafter"/>
</dbReference>
<dbReference type="InterPro" id="IPR019184">
    <property type="entry name" value="Uncharacterised_TM-17"/>
</dbReference>
<keyword evidence="6" id="KW-0966">Cell projection</keyword>
<evidence type="ECO:0000256" key="6">
    <source>
        <dbReference type="ARBA" id="ARBA00023273"/>
    </source>
</evidence>
<dbReference type="GeneID" id="101708091"/>
<evidence type="ECO:0000256" key="7">
    <source>
        <dbReference type="SAM" id="Phobius"/>
    </source>
</evidence>
<evidence type="ECO:0000256" key="5">
    <source>
        <dbReference type="ARBA" id="ARBA00023136"/>
    </source>
</evidence>
<dbReference type="PANTHER" id="PTHR13531:SF8">
    <property type="entry name" value="TRANSMEMBRANE PROTEIN 80"/>
    <property type="match status" value="1"/>
</dbReference>
<keyword evidence="5 7" id="KW-0472">Membrane</keyword>
<evidence type="ECO:0000313" key="9">
    <source>
        <dbReference type="RefSeq" id="XP_021119709.1"/>
    </source>
</evidence>
<comment type="subcellular location">
    <subcellularLocation>
        <location evidence="1">Cell projection</location>
        <location evidence="1">Cilium</location>
    </subcellularLocation>
    <subcellularLocation>
        <location evidence="2">Membrane</location>
        <topology evidence="2">Multi-pass membrane protein</topology>
    </subcellularLocation>
</comment>
<organism evidence="8 9">
    <name type="scientific">Heterocephalus glaber</name>
    <name type="common">Naked mole rat</name>
    <dbReference type="NCBI Taxonomy" id="10181"/>
    <lineage>
        <taxon>Eukaryota</taxon>
        <taxon>Metazoa</taxon>
        <taxon>Chordata</taxon>
        <taxon>Craniata</taxon>
        <taxon>Vertebrata</taxon>
        <taxon>Euteleostomi</taxon>
        <taxon>Mammalia</taxon>
        <taxon>Eutheria</taxon>
        <taxon>Euarchontoglires</taxon>
        <taxon>Glires</taxon>
        <taxon>Rodentia</taxon>
        <taxon>Hystricomorpha</taxon>
        <taxon>Bathyergidae</taxon>
        <taxon>Heterocephalus</taxon>
    </lineage>
</organism>
<dbReference type="AlphaFoldDB" id="A0AAX6TDU1"/>
<evidence type="ECO:0000256" key="3">
    <source>
        <dbReference type="ARBA" id="ARBA00022692"/>
    </source>
</evidence>
<dbReference type="GO" id="GO:0016020">
    <property type="term" value="C:membrane"/>
    <property type="evidence" value="ECO:0007669"/>
    <property type="project" value="UniProtKB-SubCell"/>
</dbReference>
<feature type="transmembrane region" description="Helical" evidence="7">
    <location>
        <begin position="6"/>
        <end position="23"/>
    </location>
</feature>
<dbReference type="RefSeq" id="XP_021119709.1">
    <property type="nucleotide sequence ID" value="XM_021264050.1"/>
</dbReference>
<name>A0AAX6TDU1_HETGA</name>
<keyword evidence="3 7" id="KW-0812">Transmembrane</keyword>
<dbReference type="PANTHER" id="PTHR13531">
    <property type="entry name" value="GEO07735P1-RELATED-RELATED"/>
    <property type="match status" value="1"/>
</dbReference>
<sequence length="162" mass="18072">MLFHLSGIYCALYFLATLLMIVYKSRVFSCPHSYLGLDLMLLSLMGPLEAARLHLGTFYRTQGRQQAYVETPLPQSSCCPWPPPALCTMPRVTRTVGLLWEEALTPGPPITVRKLRRPVPTLPVKPGLDPMRCGWGFWCPCYAESCVTISFGGSYRESNSGP</sequence>
<keyword evidence="4 7" id="KW-1133">Transmembrane helix</keyword>
<keyword evidence="8" id="KW-1185">Reference proteome</keyword>
<evidence type="ECO:0000313" key="8">
    <source>
        <dbReference type="Proteomes" id="UP000694906"/>
    </source>
</evidence>
<protein>
    <submittedName>
        <fullName evidence="9">Transmembrane protein 80 isoform X2</fullName>
    </submittedName>
</protein>
<gene>
    <name evidence="9" type="primary">Tmem80</name>
</gene>
<accession>A0AAX6TDU1</accession>